<keyword evidence="1" id="KW-0472">Membrane</keyword>
<feature type="transmembrane region" description="Helical" evidence="1">
    <location>
        <begin position="41"/>
        <end position="60"/>
    </location>
</feature>
<reference evidence="2 3" key="1">
    <citation type="submission" date="2017-02" db="EMBL/GenBank/DDBJ databases">
        <authorList>
            <person name="Peterson S.W."/>
        </authorList>
    </citation>
    <scope>NUCLEOTIDE SEQUENCE [LARGE SCALE GENOMIC DNA]</scope>
    <source>
        <strain evidence="2 3">DSM 22323</strain>
    </source>
</reference>
<dbReference type="AlphaFoldDB" id="A0A1T5FFP3"/>
<evidence type="ECO:0000256" key="1">
    <source>
        <dbReference type="SAM" id="Phobius"/>
    </source>
</evidence>
<protein>
    <submittedName>
        <fullName evidence="2">Uncharacterized protein</fullName>
    </submittedName>
</protein>
<sequence length="197" mass="23207">MQDFNDIQQLWKSNSEPAPELKFDFSKMTNSQQKMIRKERIGSILLSLTAIYILGLAYFIDFRHPSVTLYFAMFAVALICLLQAIVSFVNAKKIKEIDENAEPSKYLQQWQNYNEYRKKLVRWNIPLYFILLSAALGLYMVEVLQDGSLQFKIIAYALTFGWILFAYFYLGKRQLRKTENRINSIISELQNLENQFK</sequence>
<dbReference type="EMBL" id="FUYZ01000006">
    <property type="protein sequence ID" value="SKB94888.1"/>
    <property type="molecule type" value="Genomic_DNA"/>
</dbReference>
<name>A0A1T5FFP3_9FLAO</name>
<gene>
    <name evidence="2" type="ORF">SAMN05660477_02021</name>
</gene>
<accession>A0A1T5FFP3</accession>
<keyword evidence="3" id="KW-1185">Reference proteome</keyword>
<evidence type="ECO:0000313" key="2">
    <source>
        <dbReference type="EMBL" id="SKB94888.1"/>
    </source>
</evidence>
<evidence type="ECO:0000313" key="3">
    <source>
        <dbReference type="Proteomes" id="UP000191112"/>
    </source>
</evidence>
<dbReference type="STRING" id="619805.SAMN05660477_02021"/>
<dbReference type="Proteomes" id="UP000191112">
    <property type="component" value="Unassembled WGS sequence"/>
</dbReference>
<feature type="transmembrane region" description="Helical" evidence="1">
    <location>
        <begin position="123"/>
        <end position="141"/>
    </location>
</feature>
<organism evidence="2 3">
    <name type="scientific">Soonwooa buanensis</name>
    <dbReference type="NCBI Taxonomy" id="619805"/>
    <lineage>
        <taxon>Bacteria</taxon>
        <taxon>Pseudomonadati</taxon>
        <taxon>Bacteroidota</taxon>
        <taxon>Flavobacteriia</taxon>
        <taxon>Flavobacteriales</taxon>
        <taxon>Weeksellaceae</taxon>
        <taxon>Chryseobacterium group</taxon>
        <taxon>Soonwooa</taxon>
    </lineage>
</organism>
<proteinExistence type="predicted"/>
<feature type="transmembrane region" description="Helical" evidence="1">
    <location>
        <begin position="66"/>
        <end position="89"/>
    </location>
</feature>
<keyword evidence="1" id="KW-0812">Transmembrane</keyword>
<keyword evidence="1" id="KW-1133">Transmembrane helix</keyword>
<feature type="transmembrane region" description="Helical" evidence="1">
    <location>
        <begin position="153"/>
        <end position="171"/>
    </location>
</feature>